<protein>
    <recommendedName>
        <fullName evidence="1">IraD/Gp25-like domain-containing protein</fullName>
    </recommendedName>
</protein>
<evidence type="ECO:0000313" key="3">
    <source>
        <dbReference type="Proteomes" id="UP000607559"/>
    </source>
</evidence>
<dbReference type="Proteomes" id="UP000607559">
    <property type="component" value="Unassembled WGS sequence"/>
</dbReference>
<dbReference type="Gene3D" id="3.10.450.40">
    <property type="match status" value="1"/>
</dbReference>
<sequence length="116" mass="13012">MNLQFPYQFDGSGRTAQTDDNDHIREMIEQVLFTIPGERVNRPQYGTGLMQLVFQPNSDQLATTMQFTVQGALQQWLGDLIAIGDVQVTSVDSSLTVTISYTVRTTQRTFIATFTS</sequence>
<organism evidence="2 3">
    <name type="scientific">Puia dinghuensis</name>
    <dbReference type="NCBI Taxonomy" id="1792502"/>
    <lineage>
        <taxon>Bacteria</taxon>
        <taxon>Pseudomonadati</taxon>
        <taxon>Bacteroidota</taxon>
        <taxon>Chitinophagia</taxon>
        <taxon>Chitinophagales</taxon>
        <taxon>Chitinophagaceae</taxon>
        <taxon>Puia</taxon>
    </lineage>
</organism>
<name>A0A8J2U9M4_9BACT</name>
<comment type="caution">
    <text evidence="2">The sequence shown here is derived from an EMBL/GenBank/DDBJ whole genome shotgun (WGS) entry which is preliminary data.</text>
</comment>
<dbReference type="SUPFAM" id="SSF160719">
    <property type="entry name" value="gpW/gp25-like"/>
    <property type="match status" value="1"/>
</dbReference>
<dbReference type="AlphaFoldDB" id="A0A8J2U9M4"/>
<dbReference type="Pfam" id="PF04965">
    <property type="entry name" value="GPW_gp25"/>
    <property type="match status" value="1"/>
</dbReference>
<keyword evidence="3" id="KW-1185">Reference proteome</keyword>
<gene>
    <name evidence="2" type="ORF">GCM10011511_09830</name>
</gene>
<proteinExistence type="predicted"/>
<dbReference type="InterPro" id="IPR007048">
    <property type="entry name" value="IraD/Gp25-like"/>
</dbReference>
<evidence type="ECO:0000313" key="2">
    <source>
        <dbReference type="EMBL" id="GGA88636.1"/>
    </source>
</evidence>
<dbReference type="RefSeq" id="WP_188929117.1">
    <property type="nucleotide sequence ID" value="NZ_BMJC01000001.1"/>
</dbReference>
<dbReference type="EMBL" id="BMJC01000001">
    <property type="protein sequence ID" value="GGA88636.1"/>
    <property type="molecule type" value="Genomic_DNA"/>
</dbReference>
<accession>A0A8J2U9M4</accession>
<reference evidence="2" key="1">
    <citation type="journal article" date="2014" name="Int. J. Syst. Evol. Microbiol.">
        <title>Complete genome sequence of Corynebacterium casei LMG S-19264T (=DSM 44701T), isolated from a smear-ripened cheese.</title>
        <authorList>
            <consortium name="US DOE Joint Genome Institute (JGI-PGF)"/>
            <person name="Walter F."/>
            <person name="Albersmeier A."/>
            <person name="Kalinowski J."/>
            <person name="Ruckert C."/>
        </authorList>
    </citation>
    <scope>NUCLEOTIDE SEQUENCE</scope>
    <source>
        <strain evidence="2">CGMCC 1.15448</strain>
    </source>
</reference>
<evidence type="ECO:0000259" key="1">
    <source>
        <dbReference type="Pfam" id="PF04965"/>
    </source>
</evidence>
<feature type="domain" description="IraD/Gp25-like" evidence="1">
    <location>
        <begin position="20"/>
        <end position="107"/>
    </location>
</feature>
<reference evidence="2" key="2">
    <citation type="submission" date="2020-09" db="EMBL/GenBank/DDBJ databases">
        <authorList>
            <person name="Sun Q."/>
            <person name="Zhou Y."/>
        </authorList>
    </citation>
    <scope>NUCLEOTIDE SEQUENCE</scope>
    <source>
        <strain evidence="2">CGMCC 1.15448</strain>
    </source>
</reference>